<name>A0ABP8RDD8_9PSEU</name>
<evidence type="ECO:0000313" key="1">
    <source>
        <dbReference type="EMBL" id="GAA4535987.1"/>
    </source>
</evidence>
<evidence type="ECO:0000313" key="2">
    <source>
        <dbReference type="Proteomes" id="UP001501598"/>
    </source>
</evidence>
<reference evidence="2" key="1">
    <citation type="journal article" date="2019" name="Int. J. Syst. Evol. Microbiol.">
        <title>The Global Catalogue of Microorganisms (GCM) 10K type strain sequencing project: providing services to taxonomists for standard genome sequencing and annotation.</title>
        <authorList>
            <consortium name="The Broad Institute Genomics Platform"/>
            <consortium name="The Broad Institute Genome Sequencing Center for Infectious Disease"/>
            <person name="Wu L."/>
            <person name="Ma J."/>
        </authorList>
    </citation>
    <scope>NUCLEOTIDE SEQUENCE [LARGE SCALE GENOMIC DNA]</scope>
    <source>
        <strain evidence="2">JCM 17906</strain>
    </source>
</reference>
<protein>
    <submittedName>
        <fullName evidence="1">Uncharacterized protein</fullName>
    </submittedName>
</protein>
<keyword evidence="2" id="KW-1185">Reference proteome</keyword>
<comment type="caution">
    <text evidence="1">The sequence shown here is derived from an EMBL/GenBank/DDBJ whole genome shotgun (WGS) entry which is preliminary data.</text>
</comment>
<sequence>MTATQGKATYQQRYDEQDDGLRFQDLQYTGNFVGLDPVTDGILGDKVMRSRAKTKILEKVSKADVVRDEFTIDEMNDLNNYLAWNIWDVLVMRATEGVSGMIPRQEYEILSMFHMFYRYPEILGMITDEVGGAEGVMDLGTVAKRELGSQLNPLHDWCIGSCGFAMGRTGLLALGAIRPDDYIAESNETLKFMQRVKWAKRGDGLLFNSQDRYRGPIHDQEIIDQVTGQVETLEPEGPQHAKFTQFNAAAELLAFLVHYDCRLGFSDTGPYELPDGRILIIRDLFVNETAFSWTEACEEAKLPHSYTLALVLDPEVMSLEEIRVNDIATTFTRPKNYLSAVVGGAVFVREKWDTPMGDVYPVPIDELSGHLERIRAATIRLYSTISKTSRRDLIWNGHDVYYAGFLLPYLRHTGTYEKACRDYDLWEVDQRVANYYYDINKRGFAQETMPNKVFSGAGYLPIPDGTSVRRSKYRWL</sequence>
<organism evidence="1 2">
    <name type="scientific">Pseudonocardia xishanensis</name>
    <dbReference type="NCBI Taxonomy" id="630995"/>
    <lineage>
        <taxon>Bacteria</taxon>
        <taxon>Bacillati</taxon>
        <taxon>Actinomycetota</taxon>
        <taxon>Actinomycetes</taxon>
        <taxon>Pseudonocardiales</taxon>
        <taxon>Pseudonocardiaceae</taxon>
        <taxon>Pseudonocardia</taxon>
    </lineage>
</organism>
<proteinExistence type="predicted"/>
<accession>A0ABP8RDD8</accession>
<dbReference type="EMBL" id="BAABGT010000004">
    <property type="protein sequence ID" value="GAA4535987.1"/>
    <property type="molecule type" value="Genomic_DNA"/>
</dbReference>
<dbReference type="Proteomes" id="UP001501598">
    <property type="component" value="Unassembled WGS sequence"/>
</dbReference>
<gene>
    <name evidence="1" type="ORF">GCM10023175_02230</name>
</gene>
<dbReference type="RefSeq" id="WP_345411772.1">
    <property type="nucleotide sequence ID" value="NZ_BAABGT010000004.1"/>
</dbReference>